<dbReference type="KEGG" id="ghl:GM160_02545"/>
<dbReference type="Pfam" id="PF03625">
    <property type="entry name" value="DUF302"/>
    <property type="match status" value="1"/>
</dbReference>
<evidence type="ECO:0000259" key="1">
    <source>
        <dbReference type="Pfam" id="PF03625"/>
    </source>
</evidence>
<name>A0A6I6D1W3_9GAMM</name>
<dbReference type="SUPFAM" id="SSF103247">
    <property type="entry name" value="TT1751-like"/>
    <property type="match status" value="1"/>
</dbReference>
<dbReference type="Gene3D" id="3.30.310.70">
    <property type="entry name" value="TT1751-like domain"/>
    <property type="match status" value="1"/>
</dbReference>
<evidence type="ECO:0000313" key="3">
    <source>
        <dbReference type="Proteomes" id="UP000427716"/>
    </source>
</evidence>
<feature type="domain" description="DUF302" evidence="1">
    <location>
        <begin position="91"/>
        <end position="148"/>
    </location>
</feature>
<dbReference type="EMBL" id="CP046415">
    <property type="protein sequence ID" value="QGT77863.1"/>
    <property type="molecule type" value="Genomic_DNA"/>
</dbReference>
<reference evidence="2 3" key="1">
    <citation type="submission" date="2019-11" db="EMBL/GenBank/DDBJ databases">
        <authorList>
            <person name="Zhang J."/>
            <person name="Sun C."/>
        </authorList>
    </citation>
    <scope>NUCLEOTIDE SEQUENCE [LARGE SCALE GENOMIC DNA]</scope>
    <source>
        <strain evidence="3">sp2</strain>
    </source>
</reference>
<proteinExistence type="predicted"/>
<sequence length="189" mass="20886">MRNFLKASILGVAIATLSGCGFLSVKDNLDPKAMDIYSNMYDKFVESGGDLGAATVWHMEVADGLGPDDIKMSIESAAVGSGLMNVGEMPLSKQLELETGEEQRYLMIYQYCSPQIARKAVNFSPYFSAYLPCRIAVVEDEEGGYHLYSLNMDMFVHGGKEMDPDFKKDAMHVRDTMWKMMQSAASGGF</sequence>
<protein>
    <submittedName>
        <fullName evidence="2">DUF302 domain-containing protein</fullName>
    </submittedName>
</protein>
<organism evidence="2 3">
    <name type="scientific">Guyparkeria halophila</name>
    <dbReference type="NCBI Taxonomy" id="47960"/>
    <lineage>
        <taxon>Bacteria</taxon>
        <taxon>Pseudomonadati</taxon>
        <taxon>Pseudomonadota</taxon>
        <taxon>Gammaproteobacteria</taxon>
        <taxon>Chromatiales</taxon>
        <taxon>Thioalkalibacteraceae</taxon>
        <taxon>Guyparkeria</taxon>
    </lineage>
</organism>
<accession>A0A6I6D1W3</accession>
<gene>
    <name evidence="2" type="ORF">GM160_02545</name>
</gene>
<dbReference type="Proteomes" id="UP000427716">
    <property type="component" value="Chromosome"/>
</dbReference>
<dbReference type="AlphaFoldDB" id="A0A6I6D1W3"/>
<dbReference type="InterPro" id="IPR035923">
    <property type="entry name" value="TT1751-like_sf"/>
</dbReference>
<dbReference type="CDD" id="cd14797">
    <property type="entry name" value="DUF302"/>
    <property type="match status" value="1"/>
</dbReference>
<dbReference type="RefSeq" id="WP_136867077.1">
    <property type="nucleotide sequence ID" value="NZ_CP046415.1"/>
</dbReference>
<dbReference type="PROSITE" id="PS51257">
    <property type="entry name" value="PROKAR_LIPOPROTEIN"/>
    <property type="match status" value="1"/>
</dbReference>
<evidence type="ECO:0000313" key="2">
    <source>
        <dbReference type="EMBL" id="QGT77863.1"/>
    </source>
</evidence>
<dbReference type="InterPro" id="IPR005180">
    <property type="entry name" value="DUF302"/>
</dbReference>
<keyword evidence="3" id="KW-1185">Reference proteome</keyword>